<keyword evidence="1" id="KW-0472">Membrane</keyword>
<reference evidence="3" key="1">
    <citation type="submission" date="2014-03" db="EMBL/GenBank/DDBJ databases">
        <authorList>
            <person name="Aksoy S."/>
            <person name="Warren W."/>
            <person name="Wilson R.K."/>
        </authorList>
    </citation>
    <scope>NUCLEOTIDE SEQUENCE [LARGE SCALE GENOMIC DNA]</scope>
    <source>
        <strain evidence="3">IAEA</strain>
    </source>
</reference>
<feature type="transmembrane region" description="Helical" evidence="1">
    <location>
        <begin position="53"/>
        <end position="77"/>
    </location>
</feature>
<organism evidence="2 3">
    <name type="scientific">Glossina brevipalpis</name>
    <dbReference type="NCBI Taxonomy" id="37001"/>
    <lineage>
        <taxon>Eukaryota</taxon>
        <taxon>Metazoa</taxon>
        <taxon>Ecdysozoa</taxon>
        <taxon>Arthropoda</taxon>
        <taxon>Hexapoda</taxon>
        <taxon>Insecta</taxon>
        <taxon>Pterygota</taxon>
        <taxon>Neoptera</taxon>
        <taxon>Endopterygota</taxon>
        <taxon>Diptera</taxon>
        <taxon>Brachycera</taxon>
        <taxon>Muscomorpha</taxon>
        <taxon>Hippoboscoidea</taxon>
        <taxon>Glossinidae</taxon>
        <taxon>Glossina</taxon>
    </lineage>
</organism>
<sequence>MGTFSLPPYAKILLSEIVIFALAITEGHAVYAIKYLSTLLDTNRPLFMNFLRHSSHIACTLILCLYWVLWWVTCFFCEAEFSSKKERKCHRLLTFLAFSSLVARRGASWAIAKENESFRCGTGRHAV</sequence>
<evidence type="ECO:0000313" key="3">
    <source>
        <dbReference type="Proteomes" id="UP000091820"/>
    </source>
</evidence>
<dbReference type="AlphaFoldDB" id="A0A1A9WEE3"/>
<evidence type="ECO:0000256" key="1">
    <source>
        <dbReference type="SAM" id="Phobius"/>
    </source>
</evidence>
<evidence type="ECO:0000313" key="2">
    <source>
        <dbReference type="EnsemblMetazoa" id="GBRI016520-PA"/>
    </source>
</evidence>
<proteinExistence type="predicted"/>
<name>A0A1A9WEE3_9MUSC</name>
<reference evidence="2" key="2">
    <citation type="submission" date="2020-05" db="UniProtKB">
        <authorList>
            <consortium name="EnsemblMetazoa"/>
        </authorList>
    </citation>
    <scope>IDENTIFICATION</scope>
    <source>
        <strain evidence="2">IAEA</strain>
    </source>
</reference>
<keyword evidence="3" id="KW-1185">Reference proteome</keyword>
<dbReference type="VEuPathDB" id="VectorBase:GBRI016520"/>
<keyword evidence="1" id="KW-1133">Transmembrane helix</keyword>
<accession>A0A1A9WEE3</accession>
<feature type="transmembrane region" description="Helical" evidence="1">
    <location>
        <begin position="12"/>
        <end position="33"/>
    </location>
</feature>
<dbReference type="Proteomes" id="UP000091820">
    <property type="component" value="Unassembled WGS sequence"/>
</dbReference>
<protein>
    <submittedName>
        <fullName evidence="2">Uncharacterized protein</fullName>
    </submittedName>
</protein>
<keyword evidence="1" id="KW-0812">Transmembrane</keyword>
<dbReference type="EnsemblMetazoa" id="GBRI016520-RA">
    <property type="protein sequence ID" value="GBRI016520-PA"/>
    <property type="gene ID" value="GBRI016520"/>
</dbReference>